<evidence type="ECO:0000313" key="2">
    <source>
        <dbReference type="Proteomes" id="UP000199672"/>
    </source>
</evidence>
<sequence length="38" mass="4819">MYLILVNHFYNYVKTLFVRTLHLILLQTKKIWYYEKVI</sequence>
<dbReference type="Proteomes" id="UP000199672">
    <property type="component" value="Unassembled WGS sequence"/>
</dbReference>
<keyword evidence="2" id="KW-1185">Reference proteome</keyword>
<dbReference type="EMBL" id="FOMH01000017">
    <property type="protein sequence ID" value="SFD98338.1"/>
    <property type="molecule type" value="Genomic_DNA"/>
</dbReference>
<evidence type="ECO:0000313" key="1">
    <source>
        <dbReference type="EMBL" id="SFD98338.1"/>
    </source>
</evidence>
<organism evidence="1 2">
    <name type="scientific">Flavobacterium phragmitis</name>
    <dbReference type="NCBI Taxonomy" id="739143"/>
    <lineage>
        <taxon>Bacteria</taxon>
        <taxon>Pseudomonadati</taxon>
        <taxon>Bacteroidota</taxon>
        <taxon>Flavobacteriia</taxon>
        <taxon>Flavobacteriales</taxon>
        <taxon>Flavobacteriaceae</taxon>
        <taxon>Flavobacterium</taxon>
    </lineage>
</organism>
<dbReference type="AlphaFoldDB" id="A0A1I1WVE8"/>
<protein>
    <submittedName>
        <fullName evidence="1">Uncharacterized protein</fullName>
    </submittedName>
</protein>
<name>A0A1I1WVE8_9FLAO</name>
<gene>
    <name evidence="1" type="ORF">SAMN05216297_11732</name>
</gene>
<reference evidence="2" key="1">
    <citation type="submission" date="2016-10" db="EMBL/GenBank/DDBJ databases">
        <authorList>
            <person name="Varghese N."/>
            <person name="Submissions S."/>
        </authorList>
    </citation>
    <scope>NUCLEOTIDE SEQUENCE [LARGE SCALE GENOMIC DNA]</scope>
    <source>
        <strain evidence="2">CGMCC 1.10370</strain>
    </source>
</reference>
<dbReference type="STRING" id="739143.SAMN05216297_11732"/>
<proteinExistence type="predicted"/>
<accession>A0A1I1WVE8</accession>